<dbReference type="RefSeq" id="WP_098227443.1">
    <property type="nucleotide sequence ID" value="NZ_NUBY01000185.1"/>
</dbReference>
<dbReference type="GO" id="GO:0070224">
    <property type="term" value="F:sulfide:quinone oxidoreductase activity"/>
    <property type="evidence" value="ECO:0007669"/>
    <property type="project" value="TreeGrafter"/>
</dbReference>
<evidence type="ECO:0000256" key="2">
    <source>
        <dbReference type="ARBA" id="ARBA00022630"/>
    </source>
</evidence>
<dbReference type="FunFam" id="3.50.50.60:FF:000034">
    <property type="entry name" value="sulfide:quinone oxidoreductase, mitochondrial"/>
    <property type="match status" value="1"/>
</dbReference>
<dbReference type="InterPro" id="IPR015904">
    <property type="entry name" value="Sulphide_quinone_reductase"/>
</dbReference>
<evidence type="ECO:0000256" key="6">
    <source>
        <dbReference type="ARBA" id="ARBA00023002"/>
    </source>
</evidence>
<keyword evidence="7" id="KW-0812">Transmembrane</keyword>
<dbReference type="Gene3D" id="3.50.50.60">
    <property type="entry name" value="FAD/NAD(P)-binding domain"/>
    <property type="match status" value="2"/>
</dbReference>
<keyword evidence="5" id="KW-0809">Transit peptide</keyword>
<reference evidence="9 10" key="1">
    <citation type="submission" date="2017-09" db="EMBL/GenBank/DDBJ databases">
        <title>Large-scale bioinformatics analysis of Bacillus genomes uncovers conserved roles of natural products in bacterial physiology.</title>
        <authorList>
            <consortium name="Agbiome Team Llc"/>
            <person name="Bleich R.M."/>
            <person name="Grubbs K.J."/>
            <person name="Santa Maria K.C."/>
            <person name="Allen S.E."/>
            <person name="Farag S."/>
            <person name="Shank E.A."/>
            <person name="Bowers A."/>
        </authorList>
    </citation>
    <scope>NUCLEOTIDE SEQUENCE [LARGE SCALE GENOMIC DNA]</scope>
    <source>
        <strain evidence="9 10">AFS021349</strain>
    </source>
</reference>
<comment type="caution">
    <text evidence="9">The sequence shown here is derived from an EMBL/GenBank/DDBJ whole genome shotgun (WGS) entry which is preliminary data.</text>
</comment>
<accession>A0A2A8H8Z3</accession>
<keyword evidence="7" id="KW-1133">Transmembrane helix</keyword>
<protein>
    <submittedName>
        <fullName evidence="9">Pyridine nucleotide-disulfide oxidoreductase</fullName>
    </submittedName>
</protein>
<evidence type="ECO:0000256" key="1">
    <source>
        <dbReference type="ARBA" id="ARBA00001974"/>
    </source>
</evidence>
<keyword evidence="2" id="KW-0285">Flavoprotein</keyword>
<keyword evidence="4" id="KW-0274">FAD</keyword>
<keyword evidence="7" id="KW-0472">Membrane</keyword>
<sequence length="399" mass="45620">MNMKHAYTIVVMGAGTAGISLTAHLLRHAPILKEQVAIIDPAQQHYFQPLWTFVGAGIIKKESTMKQQSDLIPEGVHWIQRKVMQISPVENRLLLEDGTVIAYEILIVAAGIQIYWDYIKGLKESIGKNGVCSNYSYAYADATWREIQLFKGGNAIFTHPNTPIKCGGAPQKIMYLAEEYFCQQGVREKSKIVFQTANSHIFHVPRYTSSLEKVIQRKQIITNYHKNLVEINAEKQEAIFEDIQTCNRESMPYNLLHVVPPMGPPDVIKNSLLGDEEGWVDVDPYTLQHVRYPNIFGIGDCTNLPTSKTGAAIRKQIPVLRENILAFLQDQEVQATYNGYTSCPIVTGYKSLILAEFDYQYEEQETFPFDQSKERYSMFLLKRYALPFLYWRYMLKGIV</sequence>
<dbReference type="AlphaFoldDB" id="A0A2A8H8Z3"/>
<dbReference type="Pfam" id="PF07992">
    <property type="entry name" value="Pyr_redox_2"/>
    <property type="match status" value="1"/>
</dbReference>
<dbReference type="GO" id="GO:0048038">
    <property type="term" value="F:quinone binding"/>
    <property type="evidence" value="ECO:0007669"/>
    <property type="project" value="UniProtKB-KW"/>
</dbReference>
<dbReference type="GO" id="GO:0070221">
    <property type="term" value="P:sulfide oxidation, using sulfide:quinone oxidoreductase"/>
    <property type="evidence" value="ECO:0007669"/>
    <property type="project" value="TreeGrafter"/>
</dbReference>
<dbReference type="Proteomes" id="UP000220841">
    <property type="component" value="Unassembled WGS sequence"/>
</dbReference>
<proteinExistence type="predicted"/>
<dbReference type="PANTHER" id="PTHR10632:SF2">
    <property type="entry name" value="SULFIDE:QUINONE OXIDOREDUCTASE, MITOCHONDRIAL"/>
    <property type="match status" value="1"/>
</dbReference>
<evidence type="ECO:0000256" key="7">
    <source>
        <dbReference type="SAM" id="Phobius"/>
    </source>
</evidence>
<dbReference type="InterPro" id="IPR023753">
    <property type="entry name" value="FAD/NAD-binding_dom"/>
</dbReference>
<evidence type="ECO:0000313" key="10">
    <source>
        <dbReference type="Proteomes" id="UP000220841"/>
    </source>
</evidence>
<feature type="transmembrane region" description="Helical" evidence="7">
    <location>
        <begin position="6"/>
        <end position="26"/>
    </location>
</feature>
<organism evidence="9 10">
    <name type="scientific">Bacillus toyonensis</name>
    <dbReference type="NCBI Taxonomy" id="155322"/>
    <lineage>
        <taxon>Bacteria</taxon>
        <taxon>Bacillati</taxon>
        <taxon>Bacillota</taxon>
        <taxon>Bacilli</taxon>
        <taxon>Bacillales</taxon>
        <taxon>Bacillaceae</taxon>
        <taxon>Bacillus</taxon>
        <taxon>Bacillus cereus group</taxon>
    </lineage>
</organism>
<gene>
    <name evidence="9" type="ORF">CN585_25425</name>
</gene>
<dbReference type="SUPFAM" id="SSF51905">
    <property type="entry name" value="FAD/NAD(P)-binding domain"/>
    <property type="match status" value="2"/>
</dbReference>
<evidence type="ECO:0000256" key="5">
    <source>
        <dbReference type="ARBA" id="ARBA00022946"/>
    </source>
</evidence>
<dbReference type="PANTHER" id="PTHR10632">
    <property type="entry name" value="SULFIDE:QUINONE OXIDOREDUCTASE"/>
    <property type="match status" value="1"/>
</dbReference>
<evidence type="ECO:0000256" key="3">
    <source>
        <dbReference type="ARBA" id="ARBA00022719"/>
    </source>
</evidence>
<keyword evidence="6" id="KW-0560">Oxidoreductase</keyword>
<comment type="cofactor">
    <cofactor evidence="1">
        <name>FAD</name>
        <dbReference type="ChEBI" id="CHEBI:57692"/>
    </cofactor>
</comment>
<dbReference type="InterPro" id="IPR036188">
    <property type="entry name" value="FAD/NAD-bd_sf"/>
</dbReference>
<name>A0A2A8H8Z3_9BACI</name>
<dbReference type="GO" id="GO:0071949">
    <property type="term" value="F:FAD binding"/>
    <property type="evidence" value="ECO:0007669"/>
    <property type="project" value="TreeGrafter"/>
</dbReference>
<feature type="domain" description="FAD/NAD(P)-binding" evidence="8">
    <location>
        <begin position="7"/>
        <end position="124"/>
    </location>
</feature>
<dbReference type="EMBL" id="NUBY01000185">
    <property type="protein sequence ID" value="PEP96511.1"/>
    <property type="molecule type" value="Genomic_DNA"/>
</dbReference>
<evidence type="ECO:0000256" key="4">
    <source>
        <dbReference type="ARBA" id="ARBA00022827"/>
    </source>
</evidence>
<evidence type="ECO:0000259" key="8">
    <source>
        <dbReference type="Pfam" id="PF07992"/>
    </source>
</evidence>
<evidence type="ECO:0000313" key="9">
    <source>
        <dbReference type="EMBL" id="PEP96511.1"/>
    </source>
</evidence>
<keyword evidence="3" id="KW-0874">Quinone</keyword>